<organism evidence="3 4">
    <name type="scientific">Staphylococcus carnosus</name>
    <dbReference type="NCBI Taxonomy" id="1281"/>
    <lineage>
        <taxon>Bacteria</taxon>
        <taxon>Bacillati</taxon>
        <taxon>Bacillota</taxon>
        <taxon>Bacilli</taxon>
        <taxon>Bacillales</taxon>
        <taxon>Staphylococcaceae</taxon>
        <taxon>Staphylococcus</taxon>
    </lineage>
</organism>
<dbReference type="AlphaFoldDB" id="A0AAJ0NG24"/>
<feature type="transmembrane region" description="Helical" evidence="2">
    <location>
        <begin position="120"/>
        <end position="139"/>
    </location>
</feature>
<evidence type="ECO:0000256" key="2">
    <source>
        <dbReference type="SAM" id="Phobius"/>
    </source>
</evidence>
<gene>
    <name evidence="3" type="ORF">VV61_11190</name>
</gene>
<keyword evidence="2" id="KW-1133">Transmembrane helix</keyword>
<evidence type="ECO:0000256" key="1">
    <source>
        <dbReference type="SAM" id="MobiDB-lite"/>
    </source>
</evidence>
<dbReference type="RefSeq" id="WP_046100485.1">
    <property type="nucleotide sequence ID" value="NZ_BKAP01000008.1"/>
</dbReference>
<feature type="transmembrane region" description="Helical" evidence="2">
    <location>
        <begin position="223"/>
        <end position="241"/>
    </location>
</feature>
<evidence type="ECO:0008006" key="5">
    <source>
        <dbReference type="Google" id="ProtNLM"/>
    </source>
</evidence>
<reference evidence="3 4" key="1">
    <citation type="submission" date="2015-03" db="EMBL/GenBank/DDBJ databases">
        <title>Draft Genome Sequence of S. carnosus subsp. utilis LTH 7013, Isolated from South Tirolean Ham.</title>
        <authorList>
            <person name="Mueller A."/>
            <person name="Huptas C."/>
            <person name="Wenning M."/>
            <person name="Weiss A."/>
            <person name="Schmidt H."/>
        </authorList>
    </citation>
    <scope>NUCLEOTIDE SEQUENCE [LARGE SCALE GENOMIC DNA]</scope>
    <source>
        <strain evidence="3 4">LTH7013</strain>
    </source>
</reference>
<feature type="transmembrane region" description="Helical" evidence="2">
    <location>
        <begin position="262"/>
        <end position="281"/>
    </location>
</feature>
<feature type="region of interest" description="Disordered" evidence="1">
    <location>
        <begin position="319"/>
        <end position="394"/>
    </location>
</feature>
<feature type="transmembrane region" description="Helical" evidence="2">
    <location>
        <begin position="177"/>
        <end position="198"/>
    </location>
</feature>
<comment type="caution">
    <text evidence="3">The sequence shown here is derived from an EMBL/GenBank/DDBJ whole genome shotgun (WGS) entry which is preliminary data.</text>
</comment>
<keyword evidence="2" id="KW-0812">Transmembrane</keyword>
<evidence type="ECO:0000313" key="4">
    <source>
        <dbReference type="Proteomes" id="UP000033530"/>
    </source>
</evidence>
<accession>A0AAJ0NG24</accession>
<feature type="transmembrane region" description="Helical" evidence="2">
    <location>
        <begin position="20"/>
        <end position="41"/>
    </location>
</feature>
<dbReference type="EMBL" id="LAIU01000009">
    <property type="protein sequence ID" value="KKB24463.1"/>
    <property type="molecule type" value="Genomic_DNA"/>
</dbReference>
<dbReference type="Proteomes" id="UP000033530">
    <property type="component" value="Unassembled WGS sequence"/>
</dbReference>
<protein>
    <recommendedName>
        <fullName evidence="5">Lytic regulatory protein</fullName>
    </recommendedName>
</protein>
<evidence type="ECO:0000313" key="3">
    <source>
        <dbReference type="EMBL" id="KKB24463.1"/>
    </source>
</evidence>
<sequence length="394" mass="44931">MFTFYKQAFKNAKPQNAKTALFSILTFFVFILIVAFTLMPVQQALQMFMMSMMYQGPMFQAALPLIISLIIPLLIFIFVGFQLVVGAINVVYKAIHKEEVHLTDVFTAFKKGSYLKSVKLALFTLLVLLITTIIVYFVNQLFNALLQYVISSLQGSLGGNMGAFIAIQLIGMTLSKFILSLFVWFFAYIVIAYVVAYLRDRKAGAFKDVKQSFKSLKNGHHSWFKLFLGLILLNLIVIIFSDPIPQLVMLATQHMSQNLAQILVYIVIVIIYVVRIVVYYLNLMAIVQFFSKATEHFTPERNKKSKTIGDKVVEGSAAVKGSKNAKDKTSKKDKKTNNITNKVSEEKEEVEEKFNKDGKKEDLKETKEEYSDSTFDHLKNKKKDVDERSDDFKK</sequence>
<name>A0AAJ0NG24_STACA</name>
<feature type="transmembrane region" description="Helical" evidence="2">
    <location>
        <begin position="61"/>
        <end position="92"/>
    </location>
</feature>
<keyword evidence="2" id="KW-0472">Membrane</keyword>
<proteinExistence type="predicted"/>
<feature type="compositionally biased region" description="Basic and acidic residues" evidence="1">
    <location>
        <begin position="350"/>
        <end position="394"/>
    </location>
</feature>